<gene>
    <name evidence="3" type="ORF">JCM19237_6199</name>
</gene>
<dbReference type="Proteomes" id="UP000029227">
    <property type="component" value="Unassembled WGS sequence"/>
</dbReference>
<dbReference type="Pfam" id="PF04337">
    <property type="entry name" value="DUF480"/>
    <property type="match status" value="1"/>
</dbReference>
<feature type="coiled-coil region" evidence="2">
    <location>
        <begin position="191"/>
        <end position="218"/>
    </location>
</feature>
<organism evidence="3 4">
    <name type="scientific">Photobacterium aphoticum</name>
    <dbReference type="NCBI Taxonomy" id="754436"/>
    <lineage>
        <taxon>Bacteria</taxon>
        <taxon>Pseudomonadati</taxon>
        <taxon>Pseudomonadota</taxon>
        <taxon>Gammaproteobacteria</taxon>
        <taxon>Vibrionales</taxon>
        <taxon>Vibrionaceae</taxon>
        <taxon>Photobacterium</taxon>
    </lineage>
</organism>
<proteinExistence type="inferred from homology"/>
<comment type="similarity">
    <text evidence="1">Belongs to the UPF0502 family.</text>
</comment>
<dbReference type="AlphaFoldDB" id="A0A090QK58"/>
<dbReference type="InterPro" id="IPR036390">
    <property type="entry name" value="WH_DNA-bd_sf"/>
</dbReference>
<name>A0A090QK58_9GAMM</name>
<dbReference type="eggNOG" id="COG3132">
    <property type="taxonomic scope" value="Bacteria"/>
</dbReference>
<protein>
    <submittedName>
        <fullName evidence="3">Uncharacterized protein</fullName>
    </submittedName>
</protein>
<evidence type="ECO:0000256" key="2">
    <source>
        <dbReference type="SAM" id="Coils"/>
    </source>
</evidence>
<comment type="caution">
    <text evidence="3">The sequence shown here is derived from an EMBL/GenBank/DDBJ whole genome shotgun (WGS) entry which is preliminary data.</text>
</comment>
<evidence type="ECO:0000313" key="3">
    <source>
        <dbReference type="EMBL" id="GAL03306.1"/>
    </source>
</evidence>
<sequence length="224" mass="24548">MDISFSQIEARVMGCLLEKEVTTPDQYPLTLNALTTACNQKSSREPVMALDEATVLDTVEALKAKRFIQEVTAGFGSRVAKYQHRFCNTEFSTFQFSPQEKAVLCVMLLRGAQSAGEIRTRTNRLCTFADVKEAEAVMDGLTTHAKGPFLVKLPKESGKRDCRYMHLFCGEVDVQALQAASVASKPAAAVSSAALERVEALEHEVAELKEEVAELKALLESLTA</sequence>
<dbReference type="HAMAP" id="MF_01584">
    <property type="entry name" value="UPF0502"/>
    <property type="match status" value="1"/>
</dbReference>
<reference evidence="3 4" key="1">
    <citation type="journal article" date="2014" name="Genome Announc.">
        <title>Draft Genome Sequences of Two Vibrionaceae Species, Vibrio ponticus C121 and Photobacterium aphoticum C119, Isolated as Coral Reef Microbiota.</title>
        <authorList>
            <person name="Al-saari N."/>
            <person name="Meirelles P.M."/>
            <person name="Mino S."/>
            <person name="Suda W."/>
            <person name="Oshima K."/>
            <person name="Hattori M."/>
            <person name="Ohkuma M."/>
            <person name="Thompson F.L."/>
            <person name="Gomez-Gil B."/>
            <person name="Sawabe T."/>
            <person name="Sawabe T."/>
        </authorList>
    </citation>
    <scope>NUCLEOTIDE SEQUENCE [LARGE SCALE GENOMIC DNA]</scope>
    <source>
        <strain evidence="3 4">JCM 19237</strain>
    </source>
</reference>
<dbReference type="PANTHER" id="PTHR38768">
    <property type="entry name" value="UPF0502 PROTEIN YCEH"/>
    <property type="match status" value="1"/>
</dbReference>
<dbReference type="SUPFAM" id="SSF46785">
    <property type="entry name" value="Winged helix' DNA-binding domain"/>
    <property type="match status" value="2"/>
</dbReference>
<dbReference type="STRING" id="754436.JCM19237_6199"/>
<dbReference type="EMBL" id="BBMN01000001">
    <property type="protein sequence ID" value="GAL03306.1"/>
    <property type="molecule type" value="Genomic_DNA"/>
</dbReference>
<dbReference type="CDD" id="cd14686">
    <property type="entry name" value="bZIP"/>
    <property type="match status" value="1"/>
</dbReference>
<keyword evidence="2" id="KW-0175">Coiled coil</keyword>
<dbReference type="PANTHER" id="PTHR38768:SF1">
    <property type="entry name" value="UPF0502 PROTEIN YCEH"/>
    <property type="match status" value="1"/>
</dbReference>
<dbReference type="InterPro" id="IPR007432">
    <property type="entry name" value="DUF480"/>
</dbReference>
<accession>A0A090QK58</accession>
<evidence type="ECO:0000313" key="4">
    <source>
        <dbReference type="Proteomes" id="UP000029227"/>
    </source>
</evidence>
<dbReference type="Gene3D" id="1.10.10.10">
    <property type="entry name" value="Winged helix-like DNA-binding domain superfamily/Winged helix DNA-binding domain"/>
    <property type="match status" value="2"/>
</dbReference>
<evidence type="ECO:0000256" key="1">
    <source>
        <dbReference type="HAMAP-Rule" id="MF_01584"/>
    </source>
</evidence>
<dbReference type="InterPro" id="IPR036388">
    <property type="entry name" value="WH-like_DNA-bd_sf"/>
</dbReference>